<accession>A0A380TDA4</accession>
<dbReference type="InterPro" id="IPR051263">
    <property type="entry name" value="C-type_cytochrome_biogenesis"/>
</dbReference>
<name>A0A380TDA4_9ZZZZ</name>
<dbReference type="Gene3D" id="1.10.8.640">
    <property type="entry name" value="Cytochrome C biogenesis protein"/>
    <property type="match status" value="1"/>
</dbReference>
<dbReference type="AlphaFoldDB" id="A0A380TDA4"/>
<evidence type="ECO:0000256" key="7">
    <source>
        <dbReference type="SAM" id="Phobius"/>
    </source>
</evidence>
<evidence type="ECO:0000256" key="1">
    <source>
        <dbReference type="ARBA" id="ARBA00010342"/>
    </source>
</evidence>
<dbReference type="GO" id="GO:0017004">
    <property type="term" value="P:cytochrome complex assembly"/>
    <property type="evidence" value="ECO:0007669"/>
    <property type="project" value="UniProtKB-KW"/>
</dbReference>
<reference evidence="9" key="1">
    <citation type="submission" date="2018-07" db="EMBL/GenBank/DDBJ databases">
        <authorList>
            <person name="Quirk P.G."/>
            <person name="Krulwich T.A."/>
        </authorList>
    </citation>
    <scope>NUCLEOTIDE SEQUENCE</scope>
</reference>
<dbReference type="Pfam" id="PF03918">
    <property type="entry name" value="CcmH"/>
    <property type="match status" value="1"/>
</dbReference>
<evidence type="ECO:0000259" key="8">
    <source>
        <dbReference type="Pfam" id="PF03918"/>
    </source>
</evidence>
<proteinExistence type="inferred from homology"/>
<keyword evidence="4" id="KW-0732">Signal</keyword>
<protein>
    <submittedName>
        <fullName evidence="9">Cytochrome c-type biogenesis protein CcmH</fullName>
    </submittedName>
</protein>
<keyword evidence="7" id="KW-0472">Membrane</keyword>
<evidence type="ECO:0000256" key="5">
    <source>
        <dbReference type="ARBA" id="ARBA00022748"/>
    </source>
</evidence>
<dbReference type="PANTHER" id="PTHR47870:SF1">
    <property type="entry name" value="CYTOCHROME C-TYPE BIOGENESIS PROTEIN CCMH"/>
    <property type="match status" value="1"/>
</dbReference>
<keyword evidence="3" id="KW-0479">Metal-binding</keyword>
<evidence type="ECO:0000256" key="6">
    <source>
        <dbReference type="ARBA" id="ARBA00023004"/>
    </source>
</evidence>
<keyword evidence="7" id="KW-1133">Transmembrane helix</keyword>
<evidence type="ECO:0000313" key="9">
    <source>
        <dbReference type="EMBL" id="SUS06017.1"/>
    </source>
</evidence>
<keyword evidence="7" id="KW-0812">Transmembrane</keyword>
<evidence type="ECO:0000256" key="2">
    <source>
        <dbReference type="ARBA" id="ARBA00022617"/>
    </source>
</evidence>
<gene>
    <name evidence="9" type="primary">ccmH</name>
    <name evidence="9" type="ORF">DF3PB_2300003</name>
</gene>
<feature type="transmembrane region" description="Helical" evidence="7">
    <location>
        <begin position="115"/>
        <end position="136"/>
    </location>
</feature>
<sequence>MADRRAFAARLIGALLAVLLLAPLLATTASAVEPDEIAADPAIEARARAISKGLRCLVCQNESIDESNAELARDLRLLVRQRLQAGDSDQAVTAYIVSRYGDFVLLDPPFKAATYALWLGPLAITAFAFGFVFVFYRRRAGRSEAAPLSEDDERRLAKLIDRNDP</sequence>
<dbReference type="EMBL" id="UIDG01000147">
    <property type="protein sequence ID" value="SUS06017.1"/>
    <property type="molecule type" value="Genomic_DNA"/>
</dbReference>
<evidence type="ECO:0000256" key="3">
    <source>
        <dbReference type="ARBA" id="ARBA00022723"/>
    </source>
</evidence>
<dbReference type="InterPro" id="IPR038297">
    <property type="entry name" value="CcmH/CycL/NrfF/Ccl2_sf"/>
</dbReference>
<dbReference type="PANTHER" id="PTHR47870">
    <property type="entry name" value="CYTOCHROME C-TYPE BIOGENESIS PROTEIN CCMH"/>
    <property type="match status" value="1"/>
</dbReference>
<dbReference type="GO" id="GO:0046872">
    <property type="term" value="F:metal ion binding"/>
    <property type="evidence" value="ECO:0007669"/>
    <property type="project" value="UniProtKB-KW"/>
</dbReference>
<comment type="similarity">
    <text evidence="1">Belongs to the CcmH/CycL/Ccl2/NrfF family.</text>
</comment>
<evidence type="ECO:0000256" key="4">
    <source>
        <dbReference type="ARBA" id="ARBA00022729"/>
    </source>
</evidence>
<dbReference type="CDD" id="cd16378">
    <property type="entry name" value="CcmH_N"/>
    <property type="match status" value="1"/>
</dbReference>
<organism evidence="9">
    <name type="scientific">metagenome</name>
    <dbReference type="NCBI Taxonomy" id="256318"/>
    <lineage>
        <taxon>unclassified sequences</taxon>
        <taxon>metagenomes</taxon>
    </lineage>
</organism>
<dbReference type="InterPro" id="IPR005616">
    <property type="entry name" value="CcmH/CycL/Ccl2/NrfF_N"/>
</dbReference>
<keyword evidence="5" id="KW-0201">Cytochrome c-type biogenesis</keyword>
<feature type="domain" description="CcmH/CycL/Ccl2/NrfF N-terminal" evidence="8">
    <location>
        <begin position="20"/>
        <end position="159"/>
    </location>
</feature>
<keyword evidence="6" id="KW-0408">Iron</keyword>
<dbReference type="GO" id="GO:0005886">
    <property type="term" value="C:plasma membrane"/>
    <property type="evidence" value="ECO:0007669"/>
    <property type="project" value="TreeGrafter"/>
</dbReference>
<keyword evidence="2" id="KW-0349">Heme</keyword>